<evidence type="ECO:0000259" key="4">
    <source>
        <dbReference type="SMART" id="SM00457"/>
    </source>
</evidence>
<evidence type="ECO:0000313" key="5">
    <source>
        <dbReference type="Ensembl" id="ENSGMOP00000033776.1"/>
    </source>
</evidence>
<feature type="domain" description="MACPF" evidence="4">
    <location>
        <begin position="776"/>
        <end position="964"/>
    </location>
</feature>
<keyword evidence="3" id="KW-0732">Signal</keyword>
<dbReference type="GO" id="GO:0007158">
    <property type="term" value="P:neuron cell-cell adhesion"/>
    <property type="evidence" value="ECO:0007669"/>
    <property type="project" value="TreeGrafter"/>
</dbReference>
<reference evidence="5" key="1">
    <citation type="submission" date="2025-08" db="UniProtKB">
        <authorList>
            <consortium name="Ensembl"/>
        </authorList>
    </citation>
    <scope>IDENTIFICATION</scope>
</reference>
<keyword evidence="2" id="KW-1133">Transmembrane helix</keyword>
<dbReference type="GO" id="GO:0016020">
    <property type="term" value="C:membrane"/>
    <property type="evidence" value="ECO:0007669"/>
    <property type="project" value="TreeGrafter"/>
</dbReference>
<name>A0A8C5FFW0_GADMO</name>
<dbReference type="PANTHER" id="PTHR16592:SF2">
    <property type="entry name" value="ASTROTACTIN-2"/>
    <property type="match status" value="1"/>
</dbReference>
<dbReference type="Pfam" id="PF01823">
    <property type="entry name" value="MACPF"/>
    <property type="match status" value="1"/>
</dbReference>
<dbReference type="Ensembl" id="ENSGMOT00000044854.1">
    <property type="protein sequence ID" value="ENSGMOP00000033776.1"/>
    <property type="gene ID" value="ENSGMOG00000002118.2"/>
</dbReference>
<dbReference type="PANTHER" id="PTHR16592">
    <property type="entry name" value="ASTROTACTIN-1-LIKE"/>
    <property type="match status" value="1"/>
</dbReference>
<dbReference type="InterPro" id="IPR026995">
    <property type="entry name" value="Astrotactin"/>
</dbReference>
<dbReference type="InterPro" id="IPR045574">
    <property type="entry name" value="ASTN1_2_Fn3"/>
</dbReference>
<dbReference type="AlphaFoldDB" id="A0A8C5FFW0"/>
<dbReference type="Gene3D" id="2.60.40.10">
    <property type="entry name" value="Immunoglobulins"/>
    <property type="match status" value="1"/>
</dbReference>
<dbReference type="InterPro" id="IPR036116">
    <property type="entry name" value="FN3_sf"/>
</dbReference>
<feature type="transmembrane region" description="Helical" evidence="2">
    <location>
        <begin position="357"/>
        <end position="377"/>
    </location>
</feature>
<organism evidence="5 6">
    <name type="scientific">Gadus morhua</name>
    <name type="common">Atlantic cod</name>
    <dbReference type="NCBI Taxonomy" id="8049"/>
    <lineage>
        <taxon>Eukaryota</taxon>
        <taxon>Metazoa</taxon>
        <taxon>Chordata</taxon>
        <taxon>Craniata</taxon>
        <taxon>Vertebrata</taxon>
        <taxon>Euteleostomi</taxon>
        <taxon>Actinopterygii</taxon>
        <taxon>Neopterygii</taxon>
        <taxon>Teleostei</taxon>
        <taxon>Neoteleostei</taxon>
        <taxon>Acanthomorphata</taxon>
        <taxon>Zeiogadaria</taxon>
        <taxon>Gadariae</taxon>
        <taxon>Gadiformes</taxon>
        <taxon>Gadoidei</taxon>
        <taxon>Gadidae</taxon>
        <taxon>Gadus</taxon>
    </lineage>
</organism>
<proteinExistence type="predicted"/>
<dbReference type="Pfam" id="PF19743">
    <property type="entry name" value="ASTN1_2_fn3"/>
    <property type="match status" value="1"/>
</dbReference>
<evidence type="ECO:0000256" key="2">
    <source>
        <dbReference type="SAM" id="Phobius"/>
    </source>
</evidence>
<dbReference type="Gene3D" id="2.10.25.10">
    <property type="entry name" value="Laminin"/>
    <property type="match status" value="1"/>
</dbReference>
<reference evidence="5" key="2">
    <citation type="submission" date="2025-09" db="UniProtKB">
        <authorList>
            <consortium name="Ensembl"/>
        </authorList>
    </citation>
    <scope>IDENTIFICATION</scope>
</reference>
<evidence type="ECO:0000256" key="3">
    <source>
        <dbReference type="SAM" id="SignalP"/>
    </source>
</evidence>
<dbReference type="Pfam" id="PF18577">
    <property type="entry name" value="ASTN_2_hairpin"/>
    <property type="match status" value="1"/>
</dbReference>
<feature type="signal peptide" evidence="3">
    <location>
        <begin position="1"/>
        <end position="26"/>
    </location>
</feature>
<keyword evidence="6" id="KW-1185">Reference proteome</keyword>
<dbReference type="Proteomes" id="UP000694546">
    <property type="component" value="Chromosome 19"/>
</dbReference>
<dbReference type="InterPro" id="IPR020864">
    <property type="entry name" value="MACPF"/>
</dbReference>
<dbReference type="SMART" id="SM00457">
    <property type="entry name" value="MACPF"/>
    <property type="match status" value="1"/>
</dbReference>
<feature type="region of interest" description="Disordered" evidence="1">
    <location>
        <begin position="28"/>
        <end position="51"/>
    </location>
</feature>
<dbReference type="Pfam" id="PF19441">
    <property type="entry name" value="ASTN_1_2_N"/>
    <property type="match status" value="2"/>
</dbReference>
<evidence type="ECO:0000256" key="1">
    <source>
        <dbReference type="SAM" id="MobiDB-lite"/>
    </source>
</evidence>
<dbReference type="InterPro" id="IPR013783">
    <property type="entry name" value="Ig-like_fold"/>
</dbReference>
<sequence length="1274" mass="140489">MAGKLLRLVVLLVPGLLSTHLWTVRANRGGGGGGASLEEDGRDREGDAETPCEVKTVTVSTLPVLRENEFSFTGGGGGGSGSMVGGGGGGGGGGGTGAGGGGGGESRLLLFVRTDLPGRISVMDDLDNTALPYFTLEMSGTGPDISQVHWKQQWLENGTLFFHVSATGGPEAPLQTTQPSDRQPAHALHEHMHLLHISVMGGLIAFLLLILLFTLVLYTRHRWCKRRRVPQKSASTEATHEIHYIPSVLLGPQGRDSYRGGSSARGQHQHGNSVIGVPIRETPILDDYDCDEDDLVGLSHNSTPNQLHHQHLNLLTGPVFGHQVDSCSEPEDDNQMKFYTEQHRGQRRIKGHPPSPLNKVNLTLITIITCVVAAVFATQNPCTLSVKVTLHVPEHFVADGSSFVVSMGSFLDVSNWLNPAQLTLYYQTNSSTQWVRDYCGQRTTEPCEQLCDQETGECSCHEGYSPDPDHNHLCLRSDWGRNEGPWPYTNLEKGYDLVTGEQAPEKIFRSSYSLGQGLWLPVSKSFVVPPVELSINPIASCKTDVLVTEDPGDVRDEALLSTYFETVDDLLESFGPVRDCSKDNGGCKKNFKCVSDRRLESSGCMCPEGLRPMKDGSGCYDYSRGTDCTDGFNGGCEQLCLQQLVPLAEDPSSSNVLMFCGCVQEYKLATDGRSCLLQSDNCEGSKCVRQDVRFNDTLFGEMLHGYNNKSQEVNLGQIFQMTFRDNNFIKDFPQLADGLMVIPLPVEEQCRGVLSEPLPNLQLLTGDAQFNEAMGYPMMQQWRVRSNLYRVKLSSITLSAGFSKVLKTLSAESSREELLAFLQQYGSHYVSEALYGSELSCNIYFPSKKAQQQLWLQYQKDANKTTMLGGRREFKAVPFIGYLSALLKTQLLSEDLVNGVEIRCGEKGSCPTACHLCHARGGPGERPSPIPVLLEVSRVVPLYSLVQDNITKEAFKRATMSSYWCAGKGDVIDNWCRCDLGAFSKTGLPNCSPLRKPVLRLSPHLEPSSSMVALEWVDVEPLIGCKVSDYVIQHKRVEDPSEAEVYTGETLSLVDDIFSGLGSSCVVAGKRNRDHAHSAMYSVVFKCLEPDSLYKFTLYAVDSRGGHSEYSYVSVRTSCPMVDDSRAEEIADKVYNLYNGYTSGKEQQTAYNTLMELPPPLLYRVQHHYNAHYEKFGDFVWRSEDELGPRKAHLILRRVDKMSHYCRALLHSAFIQSRTDTMAYVSCQSEDLSRALHSAGGGGALHGSLHDTRTACIEKLISVQRNTYGSTNLR</sequence>
<feature type="region of interest" description="Disordered" evidence="1">
    <location>
        <begin position="73"/>
        <end position="100"/>
    </location>
</feature>
<dbReference type="InterPro" id="IPR045575">
    <property type="entry name" value="ASTN_1_2_N"/>
</dbReference>
<dbReference type="InterPro" id="IPR040685">
    <property type="entry name" value="Annexin-like"/>
</dbReference>
<dbReference type="Pfam" id="PF18411">
    <property type="entry name" value="Annexin_2"/>
    <property type="match status" value="1"/>
</dbReference>
<accession>A0A8C5FFW0</accession>
<keyword evidence="2" id="KW-0472">Membrane</keyword>
<dbReference type="GeneTree" id="ENSGT00390000003140"/>
<keyword evidence="2" id="KW-0812">Transmembrane</keyword>
<dbReference type="InterPro" id="IPR040510">
    <property type="entry name" value="ASTN_2_hairpin"/>
</dbReference>
<evidence type="ECO:0000313" key="6">
    <source>
        <dbReference type="Proteomes" id="UP000694546"/>
    </source>
</evidence>
<protein>
    <recommendedName>
        <fullName evidence="4">MACPF domain-containing protein</fullName>
    </recommendedName>
</protein>
<dbReference type="GO" id="GO:0001764">
    <property type="term" value="P:neuron migration"/>
    <property type="evidence" value="ECO:0007669"/>
    <property type="project" value="InterPro"/>
</dbReference>
<dbReference type="GO" id="GO:0005768">
    <property type="term" value="C:endosome"/>
    <property type="evidence" value="ECO:0007669"/>
    <property type="project" value="TreeGrafter"/>
</dbReference>
<dbReference type="SUPFAM" id="SSF49265">
    <property type="entry name" value="Fibronectin type III"/>
    <property type="match status" value="1"/>
</dbReference>
<feature type="transmembrane region" description="Helical" evidence="2">
    <location>
        <begin position="194"/>
        <end position="218"/>
    </location>
</feature>
<feature type="chain" id="PRO_5046607397" description="MACPF domain-containing protein" evidence="3">
    <location>
        <begin position="27"/>
        <end position="1274"/>
    </location>
</feature>